<feature type="domain" description="UvrD-like helicase ATP-binding" evidence="13">
    <location>
        <begin position="1097"/>
        <end position="1310"/>
    </location>
</feature>
<evidence type="ECO:0000313" key="14">
    <source>
        <dbReference type="EMBL" id="SEI17597.1"/>
    </source>
</evidence>
<dbReference type="SMART" id="SM00487">
    <property type="entry name" value="DEXDc"/>
    <property type="match status" value="1"/>
</dbReference>
<dbReference type="OrthoDB" id="9760034at2"/>
<evidence type="ECO:0000256" key="4">
    <source>
        <dbReference type="ARBA" id="ARBA00022806"/>
    </source>
</evidence>
<dbReference type="InterPro" id="IPR011545">
    <property type="entry name" value="DEAD/DEAH_box_helicase_dom"/>
</dbReference>
<evidence type="ECO:0000256" key="10">
    <source>
        <dbReference type="PROSITE-ProRule" id="PRU00560"/>
    </source>
</evidence>
<dbReference type="SMART" id="SM00490">
    <property type="entry name" value="HELICc"/>
    <property type="match status" value="1"/>
</dbReference>
<dbReference type="InterPro" id="IPR014017">
    <property type="entry name" value="DNA_helicase_UvrD-like_C"/>
</dbReference>
<dbReference type="CDD" id="cd17932">
    <property type="entry name" value="DEXQc_UvrD"/>
    <property type="match status" value="1"/>
</dbReference>
<dbReference type="SUPFAM" id="SSF52540">
    <property type="entry name" value="P-loop containing nucleoside triphosphate hydrolases"/>
    <property type="match status" value="2"/>
</dbReference>
<evidence type="ECO:0000256" key="6">
    <source>
        <dbReference type="ARBA" id="ARBA00023125"/>
    </source>
</evidence>
<keyword evidence="7" id="KW-0413">Isomerase</keyword>
<dbReference type="GO" id="GO:0006310">
    <property type="term" value="P:DNA recombination"/>
    <property type="evidence" value="ECO:0007669"/>
    <property type="project" value="InterPro"/>
</dbReference>
<evidence type="ECO:0000259" key="11">
    <source>
        <dbReference type="PROSITE" id="PS51192"/>
    </source>
</evidence>
<comment type="catalytic activity">
    <reaction evidence="8">
        <text>Couples ATP hydrolysis with the unwinding of duplex DNA by translocating in the 3'-5' direction.</text>
        <dbReference type="EC" id="5.6.2.4"/>
    </reaction>
</comment>
<dbReference type="GO" id="GO:0016787">
    <property type="term" value="F:hydrolase activity"/>
    <property type="evidence" value="ECO:0007669"/>
    <property type="project" value="UniProtKB-UniRule"/>
</dbReference>
<keyword evidence="6" id="KW-0238">DNA-binding</keyword>
<evidence type="ECO:0000256" key="3">
    <source>
        <dbReference type="ARBA" id="ARBA00022801"/>
    </source>
</evidence>
<dbReference type="GO" id="GO:0009378">
    <property type="term" value="F:four-way junction helicase activity"/>
    <property type="evidence" value="ECO:0007669"/>
    <property type="project" value="TreeGrafter"/>
</dbReference>
<dbReference type="PROSITE" id="PS51192">
    <property type="entry name" value="HELICASE_ATP_BIND_1"/>
    <property type="match status" value="1"/>
</dbReference>
<feature type="domain" description="Helicase C-terminal" evidence="12">
    <location>
        <begin position="521"/>
        <end position="664"/>
    </location>
</feature>
<dbReference type="InterPro" id="IPR014016">
    <property type="entry name" value="UvrD-like_ATP-bd"/>
</dbReference>
<evidence type="ECO:0000256" key="2">
    <source>
        <dbReference type="ARBA" id="ARBA00022741"/>
    </source>
</evidence>
<feature type="binding site" evidence="10">
    <location>
        <begin position="1118"/>
        <end position="1125"/>
    </location>
    <ligand>
        <name>ATP</name>
        <dbReference type="ChEBI" id="CHEBI:30616"/>
    </ligand>
</feature>
<dbReference type="GO" id="GO:0043138">
    <property type="term" value="F:3'-5' DNA helicase activity"/>
    <property type="evidence" value="ECO:0007669"/>
    <property type="project" value="UniProtKB-EC"/>
</dbReference>
<dbReference type="InterPro" id="IPR036397">
    <property type="entry name" value="RNaseH_sf"/>
</dbReference>
<dbReference type="RefSeq" id="WP_081354469.1">
    <property type="nucleotide sequence ID" value="NZ_LT629972.1"/>
</dbReference>
<evidence type="ECO:0000256" key="5">
    <source>
        <dbReference type="ARBA" id="ARBA00022840"/>
    </source>
</evidence>
<dbReference type="Pfam" id="PF13361">
    <property type="entry name" value="UvrD_C"/>
    <property type="match status" value="1"/>
</dbReference>
<dbReference type="GO" id="GO:0003677">
    <property type="term" value="F:DNA binding"/>
    <property type="evidence" value="ECO:0007669"/>
    <property type="project" value="UniProtKB-KW"/>
</dbReference>
<evidence type="ECO:0000256" key="1">
    <source>
        <dbReference type="ARBA" id="ARBA00005446"/>
    </source>
</evidence>
<dbReference type="PANTHER" id="PTHR13710:SF105">
    <property type="entry name" value="ATP-DEPENDENT DNA HELICASE Q1"/>
    <property type="match status" value="1"/>
</dbReference>
<feature type="domain" description="Helicase ATP-binding" evidence="11">
    <location>
        <begin position="311"/>
        <end position="488"/>
    </location>
</feature>
<dbReference type="Pfam" id="PF13245">
    <property type="entry name" value="AAA_19"/>
    <property type="match status" value="1"/>
</dbReference>
<dbReference type="GO" id="GO:0005737">
    <property type="term" value="C:cytoplasm"/>
    <property type="evidence" value="ECO:0007669"/>
    <property type="project" value="TreeGrafter"/>
</dbReference>
<dbReference type="PROSITE" id="PS51198">
    <property type="entry name" value="UVRD_HELICASE_ATP_BIND"/>
    <property type="match status" value="1"/>
</dbReference>
<comment type="similarity">
    <text evidence="1">Belongs to the helicase family. RecQ subfamily.</text>
</comment>
<dbReference type="InterPro" id="IPR027417">
    <property type="entry name" value="P-loop_NTPase"/>
</dbReference>
<gene>
    <name evidence="14" type="ORF">SAMN05216581_3416</name>
</gene>
<dbReference type="InterPro" id="IPR014001">
    <property type="entry name" value="Helicase_ATP-bd"/>
</dbReference>
<dbReference type="EMBL" id="LT629972">
    <property type="protein sequence ID" value="SEI17597.1"/>
    <property type="molecule type" value="Genomic_DNA"/>
</dbReference>
<keyword evidence="5 10" id="KW-0067">ATP-binding</keyword>
<sequence length="1707" mass="193509">MSLFTQPQGLIFDLETVPSKGDKPAPIKMLGGLRPDTGQELELSLFANPLPALQQLDELAANADFVLGHNVIEHDLPILRSHAPQLALHRLPVIDTLRLSPLAFPQNPYHRLVKDCKLIRDSLNSPLSDCRSTLTLFQDQGQAFMQLNEVNRTELLCYQTLLAPNPGDDLAPLFVALTGQSAGPLSELKVLLPKLLRETDSGLQRNLKVCRTRFEQLLREDLHQAELHWPLAYALAWLRVSGGNSVLAPWVRHQFPAVDRLITELRDQPCGRQGCQYCETTHDPRHELTRYFGHPDFRYEAPGKSLQHDIVLAGMRGEHVLAILATGGGKSLCYQVPALNRFHRNGSLTVIISPLQSLMKDQVDGLLGHNIQCAAALNGLLTLPERGDVLEKVLMGDIGILLVSPEQFRNKAFRRAIRQRQVGAWIFDEAHCLSKWGSDFRPDYLYVSRFIREFTGEGRLAQIGCFTATAKPDVLADIQSHFKDNLGIEFKVFLGGHERTNLHFDVLPCPRAEKWSRTDSLLHDHLDRQEGGAVVFVSSRKSAEELSDFLIGQGWLCKHFHAGLEPHAKTDIQDDFKAGRLRIIVATNAFGMGVDKADIRLVVHADIPGSLENYLQEAGRAGRDRNDARCVLLYDPQDIETQFGMSERSKLSIRDIQQILRKLRHESQRRKGSNLVITAGEILLDDQVETSFSADERDAETKVVTAVAWLERGEYLRREENHTQIFPARLDLSEEEAEKRLLKAQLPARRLEEFRAILRFLYNAEADEQVSTDQLMTLTGLEPEEVASILRQLEEMGLLVNDSQITLYVRHGVTGASLQRLQNSLQLEEALFHCLREQAPDAEQGGWHDLNLPALTAELKEATGQENLLPLQVLRLLRSLANDHDANSQQRSSFELRQLNRDYLKLRIRGGHSWRQIERFGEKRRALAAVLMTFLIGKLPAGSRNKDLLVETSFGELLRALESDIELPHLIAPAQRRRAIEHVLLYLHRQEILTLNHGMTVMRRAMTIEVAKDDKRKTFLKEDYLRLDEHYREKRIQVHVMREYAEVALQEMAEALRLVLDYFTDSKQSFVKRYFSGREDVLKLATSEESWKSIIGSLNTTQKLIVADDDDINRLVLAGPGSGKTRVIVHRIAYLLRVRRVPASSIVALTFNRHAANEIRKRLLALVGTDAYGVSVLTYHSMAMRLTGTRFGKGATVDEQILKCVLSDAVELLEGKRNVEGEDDLCEQLLRGYRYILVDEYQDIDDLQYRLVSALAGRHMDEDGQLCIMAVGDDDQNIYAWRDTNNRYIEQFREKYGASISFLVDNYRSSSRIIEAANCIIEQNPGRLKEAHPIRIDKARQELPVGGVWEELDEQRGGRVLRLLIDPSDREQGNVQAQAAMAELGRLLAIEHGDWNGCAILGHNHRYLWPVQAWCEQHDIPYFLAADKDSALPITRQRSFVRAIEHLRGITGAVCAAEAWQRLSSSHLLQETVWKEFFQAALEQMQGELGDCQLGSAALVDWLYDYARELRQQPREGLYLGTVHSAKGLEFRHVVLLDGGWAPQPESLSDERRLYYVGMTRAEQTLTLCEFGDGNPFSRSLASVTERRVFQGKPITELARRFQQLTLKDIDIGFAGRYAPHGPVHQAIGNLREGDPLTLMEEGGRYQLLDGQGNVVGRAAKSFRPQIDFDRCEVAAITVRYTEDSEEQYRGMNRCERWEVVVPRLRG</sequence>
<keyword evidence="4 10" id="KW-0347">Helicase</keyword>
<evidence type="ECO:0000256" key="7">
    <source>
        <dbReference type="ARBA" id="ARBA00023235"/>
    </source>
</evidence>
<dbReference type="SUPFAM" id="SSF53098">
    <property type="entry name" value="Ribonuclease H-like"/>
    <property type="match status" value="1"/>
</dbReference>
<dbReference type="NCBIfam" id="TIGR00614">
    <property type="entry name" value="recQ_fam"/>
    <property type="match status" value="1"/>
</dbReference>
<dbReference type="Pfam" id="PF00270">
    <property type="entry name" value="DEAD"/>
    <property type="match status" value="1"/>
</dbReference>
<dbReference type="InterPro" id="IPR001650">
    <property type="entry name" value="Helicase_C-like"/>
</dbReference>
<dbReference type="GO" id="GO:0005694">
    <property type="term" value="C:chromosome"/>
    <property type="evidence" value="ECO:0007669"/>
    <property type="project" value="TreeGrafter"/>
</dbReference>
<dbReference type="Gene3D" id="3.30.420.10">
    <property type="entry name" value="Ribonuclease H-like superfamily/Ribonuclease H"/>
    <property type="match status" value="1"/>
</dbReference>
<name>A0A1H6NNX6_9PSED</name>
<dbReference type="InterPro" id="IPR012337">
    <property type="entry name" value="RNaseH-like_sf"/>
</dbReference>
<dbReference type="InterPro" id="IPR004589">
    <property type="entry name" value="DNA_helicase_ATP-dep_RecQ"/>
</dbReference>
<dbReference type="Proteomes" id="UP000182272">
    <property type="component" value="Chromosome I"/>
</dbReference>
<dbReference type="Pfam" id="PF00271">
    <property type="entry name" value="Helicase_C"/>
    <property type="match status" value="1"/>
</dbReference>
<evidence type="ECO:0000259" key="13">
    <source>
        <dbReference type="PROSITE" id="PS51198"/>
    </source>
</evidence>
<protein>
    <recommendedName>
        <fullName evidence="9">DNA 3'-5' helicase</fullName>
        <ecNumber evidence="9">5.6.2.4</ecNumber>
    </recommendedName>
</protein>
<reference evidence="14 15" key="1">
    <citation type="submission" date="2016-10" db="EMBL/GenBank/DDBJ databases">
        <authorList>
            <person name="de Groot N.N."/>
        </authorList>
    </citation>
    <scope>NUCLEOTIDE SEQUENCE [LARGE SCALE GENOMIC DNA]</scope>
    <source>
        <strain evidence="14 15">LMG 2158</strain>
    </source>
</reference>
<evidence type="ECO:0000256" key="9">
    <source>
        <dbReference type="ARBA" id="ARBA00034808"/>
    </source>
</evidence>
<dbReference type="EC" id="5.6.2.4" evidence="9"/>
<keyword evidence="3 10" id="KW-0378">Hydrolase</keyword>
<evidence type="ECO:0000259" key="12">
    <source>
        <dbReference type="PROSITE" id="PS51194"/>
    </source>
</evidence>
<evidence type="ECO:0000256" key="8">
    <source>
        <dbReference type="ARBA" id="ARBA00034617"/>
    </source>
</evidence>
<dbReference type="PANTHER" id="PTHR13710">
    <property type="entry name" value="DNA HELICASE RECQ FAMILY MEMBER"/>
    <property type="match status" value="1"/>
</dbReference>
<evidence type="ECO:0000313" key="15">
    <source>
        <dbReference type="Proteomes" id="UP000182272"/>
    </source>
</evidence>
<keyword evidence="2 10" id="KW-0547">Nucleotide-binding</keyword>
<proteinExistence type="inferred from homology"/>
<dbReference type="PROSITE" id="PS51194">
    <property type="entry name" value="HELICASE_CTER"/>
    <property type="match status" value="1"/>
</dbReference>
<dbReference type="GO" id="GO:0005524">
    <property type="term" value="F:ATP binding"/>
    <property type="evidence" value="ECO:0007669"/>
    <property type="project" value="UniProtKB-UniRule"/>
</dbReference>
<dbReference type="GO" id="GO:0006281">
    <property type="term" value="P:DNA repair"/>
    <property type="evidence" value="ECO:0007669"/>
    <property type="project" value="TreeGrafter"/>
</dbReference>
<accession>A0A1H6NNX6</accession>
<organism evidence="14 15">
    <name type="scientific">Pseudomonas asplenii</name>
    <dbReference type="NCBI Taxonomy" id="53407"/>
    <lineage>
        <taxon>Bacteria</taxon>
        <taxon>Pseudomonadati</taxon>
        <taxon>Pseudomonadota</taxon>
        <taxon>Gammaproteobacteria</taxon>
        <taxon>Pseudomonadales</taxon>
        <taxon>Pseudomonadaceae</taxon>
        <taxon>Pseudomonas</taxon>
    </lineage>
</organism>
<dbReference type="Gene3D" id="3.40.50.300">
    <property type="entry name" value="P-loop containing nucleotide triphosphate hydrolases"/>
    <property type="match status" value="5"/>
</dbReference>